<comment type="cofactor">
    <cofactor evidence="1 7 9">
        <name>pyridoxal 5'-phosphate</name>
        <dbReference type="ChEBI" id="CHEBI:597326"/>
    </cofactor>
</comment>
<keyword evidence="3 7" id="KW-0808">Transferase</keyword>
<keyword evidence="4 7" id="KW-0663">Pyridoxal phosphate</keyword>
<dbReference type="InterPro" id="IPR015421">
    <property type="entry name" value="PyrdxlP-dep_Trfase_major"/>
</dbReference>
<dbReference type="Pfam" id="PF00266">
    <property type="entry name" value="Aminotran_5"/>
    <property type="match status" value="1"/>
</dbReference>
<dbReference type="GO" id="GO:0019700">
    <property type="term" value="P:organic phosphonate catabolic process"/>
    <property type="evidence" value="ECO:0007669"/>
    <property type="project" value="UniProtKB-UniRule"/>
</dbReference>
<dbReference type="InterPro" id="IPR024169">
    <property type="entry name" value="SP_NH2Trfase/AEP_transaminase"/>
</dbReference>
<keyword evidence="2 7" id="KW-0032">Aminotransferase</keyword>
<comment type="similarity">
    <text evidence="7">Belongs to the class-V pyridoxal-phosphate-dependent aminotransferase family. PhnW subfamily.</text>
</comment>
<reference evidence="11 12" key="1">
    <citation type="submission" date="2016-10" db="EMBL/GenBank/DDBJ databases">
        <authorList>
            <person name="de Groot N.N."/>
        </authorList>
    </citation>
    <scope>NUCLEOTIDE SEQUENCE [LARGE SCALE GENOMIC DNA]</scope>
    <source>
        <strain evidence="11 12">CGMCC 1.7059</strain>
    </source>
</reference>
<evidence type="ECO:0000256" key="7">
    <source>
        <dbReference type="HAMAP-Rule" id="MF_01376"/>
    </source>
</evidence>
<dbReference type="InterPro" id="IPR012703">
    <property type="entry name" value="NH2EtPonate_pyrv_transaminase"/>
</dbReference>
<dbReference type="AlphaFoldDB" id="A0A1H2R2C9"/>
<feature type="domain" description="Aminotransferase class V" evidence="10">
    <location>
        <begin position="129"/>
        <end position="293"/>
    </location>
</feature>
<dbReference type="EMBL" id="FNNE01000001">
    <property type="protein sequence ID" value="SDW13612.1"/>
    <property type="molecule type" value="Genomic_DNA"/>
</dbReference>
<protein>
    <recommendedName>
        <fullName evidence="7">2-aminoethylphosphonate--pyruvate transaminase</fullName>
        <ecNumber evidence="7">2.6.1.37</ecNumber>
    </recommendedName>
    <alternativeName>
        <fullName evidence="7">2-aminoethylphosphonate aminotransferase</fullName>
    </alternativeName>
    <alternativeName>
        <fullName evidence="7">AEP transaminase</fullName>
        <shortName evidence="7">AEPT</shortName>
    </alternativeName>
</protein>
<dbReference type="PANTHER" id="PTHR42778:SF1">
    <property type="entry name" value="2-AMINOETHYLPHOSPHONATE--PYRUVATE TRANSAMINASE"/>
    <property type="match status" value="1"/>
</dbReference>
<evidence type="ECO:0000256" key="8">
    <source>
        <dbReference type="PIRSR" id="PIRSR000524-1"/>
    </source>
</evidence>
<evidence type="ECO:0000256" key="6">
    <source>
        <dbReference type="ARBA" id="ARBA00049460"/>
    </source>
</evidence>
<dbReference type="InterPro" id="IPR000192">
    <property type="entry name" value="Aminotrans_V_dom"/>
</dbReference>
<organism evidence="11 12">
    <name type="scientific">Marinobacter mobilis</name>
    <dbReference type="NCBI Taxonomy" id="488533"/>
    <lineage>
        <taxon>Bacteria</taxon>
        <taxon>Pseudomonadati</taxon>
        <taxon>Pseudomonadota</taxon>
        <taxon>Gammaproteobacteria</taxon>
        <taxon>Pseudomonadales</taxon>
        <taxon>Marinobacteraceae</taxon>
        <taxon>Marinobacter</taxon>
    </lineage>
</organism>
<keyword evidence="5 7" id="KW-0670">Pyruvate</keyword>
<evidence type="ECO:0000256" key="3">
    <source>
        <dbReference type="ARBA" id="ARBA00022679"/>
    </source>
</evidence>
<dbReference type="GO" id="GO:0047304">
    <property type="term" value="F:2-aminoethylphosphonate-pyruvate transaminase activity"/>
    <property type="evidence" value="ECO:0007669"/>
    <property type="project" value="UniProtKB-UniRule"/>
</dbReference>
<feature type="modified residue" description="N6-(pyridoxal phosphate)lysine" evidence="7 9">
    <location>
        <position position="193"/>
    </location>
</feature>
<dbReference type="Proteomes" id="UP000199675">
    <property type="component" value="Unassembled WGS sequence"/>
</dbReference>
<dbReference type="SUPFAM" id="SSF53383">
    <property type="entry name" value="PLP-dependent transferases"/>
    <property type="match status" value="1"/>
</dbReference>
<dbReference type="PANTHER" id="PTHR42778">
    <property type="entry name" value="2-AMINOETHYLPHOSPHONATE--PYRUVATE TRANSAMINASE"/>
    <property type="match status" value="1"/>
</dbReference>
<evidence type="ECO:0000256" key="5">
    <source>
        <dbReference type="ARBA" id="ARBA00023317"/>
    </source>
</evidence>
<evidence type="ECO:0000313" key="12">
    <source>
        <dbReference type="Proteomes" id="UP000199675"/>
    </source>
</evidence>
<evidence type="ECO:0000256" key="4">
    <source>
        <dbReference type="ARBA" id="ARBA00022898"/>
    </source>
</evidence>
<dbReference type="PIRSF" id="PIRSF000524">
    <property type="entry name" value="SPT"/>
    <property type="match status" value="1"/>
</dbReference>
<evidence type="ECO:0000313" key="11">
    <source>
        <dbReference type="EMBL" id="SDW13612.1"/>
    </source>
</evidence>
<dbReference type="RefSeq" id="WP_091811376.1">
    <property type="nucleotide sequence ID" value="NZ_FNNE01000001.1"/>
</dbReference>
<comment type="catalytic activity">
    <reaction evidence="6 7">
        <text>(2-aminoethyl)phosphonate + pyruvate = phosphonoacetaldehyde + L-alanine</text>
        <dbReference type="Rhea" id="RHEA:17021"/>
        <dbReference type="ChEBI" id="CHEBI:15361"/>
        <dbReference type="ChEBI" id="CHEBI:57418"/>
        <dbReference type="ChEBI" id="CHEBI:57972"/>
        <dbReference type="ChEBI" id="CHEBI:58383"/>
        <dbReference type="EC" id="2.6.1.37"/>
    </reaction>
</comment>
<comment type="function">
    <text evidence="7">Involved in phosphonate degradation.</text>
</comment>
<dbReference type="InterPro" id="IPR015422">
    <property type="entry name" value="PyrdxlP-dep_Trfase_small"/>
</dbReference>
<dbReference type="NCBIfam" id="NF010006">
    <property type="entry name" value="PRK13479.1"/>
    <property type="match status" value="1"/>
</dbReference>
<dbReference type="NCBIfam" id="TIGR02326">
    <property type="entry name" value="transamin_PhnW"/>
    <property type="match status" value="1"/>
</dbReference>
<dbReference type="InterPro" id="IPR015424">
    <property type="entry name" value="PyrdxlP-dep_Trfase"/>
</dbReference>
<name>A0A1H2R2C9_9GAMM</name>
<dbReference type="Gene3D" id="3.90.1150.10">
    <property type="entry name" value="Aspartate Aminotransferase, domain 1"/>
    <property type="match status" value="1"/>
</dbReference>
<comment type="subunit">
    <text evidence="7">Homodimer.</text>
</comment>
<sequence>MNQQDPYLLTPGPLTTSATVKQAMLHDWGSWDDDFNAMTAEVCRRLLDVAGGADSHVCVPVQGSGTFAVEATLGTLIAPQSRTLVLMNGAYGQRIGKILDTLGRAYVAIDKGDYRPPRGHEVAQALAANPDIGQVVVVHCETSSGILNPIGEIAEVCRQAGVRLIIDSMSAFGALPVNVAELPCAALVSSANKCFEGVPGFGFAIVERELLAASAGQCHSLSLDLHDQWQYMTKSGQWRYTPPTHVVAAFLQAMKEHAAEGGVDGRLARYTRNRDRLVAGLRALGFRTLLVDEWLSPIITTFLSPHSPAFDFGRFYNAIKAQGFLIYPGKLTVADSFRVGCIGQLHDEQIDAVISAVAAACQELGLSLPVAAPAETPDNLETA</sequence>
<dbReference type="NCBIfam" id="TIGR03301">
    <property type="entry name" value="PhnW-AepZ"/>
    <property type="match status" value="1"/>
</dbReference>
<dbReference type="Gene3D" id="3.40.640.10">
    <property type="entry name" value="Type I PLP-dependent aspartate aminotransferase-like (Major domain)"/>
    <property type="match status" value="1"/>
</dbReference>
<evidence type="ECO:0000256" key="1">
    <source>
        <dbReference type="ARBA" id="ARBA00001933"/>
    </source>
</evidence>
<evidence type="ECO:0000256" key="2">
    <source>
        <dbReference type="ARBA" id="ARBA00022576"/>
    </source>
</evidence>
<proteinExistence type="inferred from homology"/>
<evidence type="ECO:0000256" key="9">
    <source>
        <dbReference type="PIRSR" id="PIRSR000524-50"/>
    </source>
</evidence>
<dbReference type="HAMAP" id="MF_01376">
    <property type="entry name" value="PhnW_aminotrans_5"/>
    <property type="match status" value="1"/>
</dbReference>
<evidence type="ECO:0000259" key="10">
    <source>
        <dbReference type="Pfam" id="PF00266"/>
    </source>
</evidence>
<keyword evidence="12" id="KW-1185">Reference proteome</keyword>
<gene>
    <name evidence="7" type="primary">phnW</name>
    <name evidence="11" type="ORF">SAMN04487960_101396</name>
</gene>
<dbReference type="OrthoDB" id="9766472at2"/>
<dbReference type="STRING" id="488533.SAMN04487960_101396"/>
<dbReference type="EC" id="2.6.1.37" evidence="7"/>
<feature type="binding site" evidence="8">
    <location>
        <position position="338"/>
    </location>
    <ligand>
        <name>substrate</name>
    </ligand>
</feature>
<accession>A0A1H2R2C9</accession>